<evidence type="ECO:0008006" key="4">
    <source>
        <dbReference type="Google" id="ProtNLM"/>
    </source>
</evidence>
<accession>A7SM72</accession>
<feature type="transmembrane region" description="Helical" evidence="1">
    <location>
        <begin position="87"/>
        <end position="110"/>
    </location>
</feature>
<reference evidence="2 3" key="1">
    <citation type="journal article" date="2007" name="Science">
        <title>Sea anemone genome reveals ancestral eumetazoan gene repertoire and genomic organization.</title>
        <authorList>
            <person name="Putnam N.H."/>
            <person name="Srivastava M."/>
            <person name="Hellsten U."/>
            <person name="Dirks B."/>
            <person name="Chapman J."/>
            <person name="Salamov A."/>
            <person name="Terry A."/>
            <person name="Shapiro H."/>
            <person name="Lindquist E."/>
            <person name="Kapitonov V.V."/>
            <person name="Jurka J."/>
            <person name="Genikhovich G."/>
            <person name="Grigoriev I.V."/>
            <person name="Lucas S.M."/>
            <person name="Steele R.E."/>
            <person name="Finnerty J.R."/>
            <person name="Technau U."/>
            <person name="Martindale M.Q."/>
            <person name="Rokhsar D.S."/>
        </authorList>
    </citation>
    <scope>NUCLEOTIDE SEQUENCE [LARGE SCALE GENOMIC DNA]</scope>
    <source>
        <strain evidence="3">CH2 X CH6</strain>
    </source>
</reference>
<proteinExistence type="predicted"/>
<sequence length="297" mass="33928">MARIFATIKRLSRFSTTTFSNGIFQPRQQTRNFHAFFRESVPRNVQNSAITQRNWLNSAINEGNARRFNYSTGVNDKRTFKQRLWRILRVLFLVTGGAVWGLPALVYFGYLSGFVEIDVREKDESEIRKSASDEYTNRMLEFFDVAKNLKGEERFKEIGDKHHALTQIWNKLRSEDGVVKKFGKPVELSGYQVRANKVTDQFVFAGGSDDPEIIKDHLVEQEQDTISSENGTTWTVSCYVEGSKLTGVLQVEFSRVNKDWVPVSIHLETVQKTGDVICNVSGPLPNGVTRFTRLSND</sequence>
<keyword evidence="1" id="KW-0812">Transmembrane</keyword>
<dbReference type="EMBL" id="DS469706">
    <property type="protein sequence ID" value="EDO35169.1"/>
    <property type="molecule type" value="Genomic_DNA"/>
</dbReference>
<gene>
    <name evidence="2" type="ORF">NEMVEDRAFT_v1g246153</name>
</gene>
<dbReference type="AlphaFoldDB" id="A7SM72"/>
<keyword evidence="1" id="KW-0472">Membrane</keyword>
<evidence type="ECO:0000313" key="3">
    <source>
        <dbReference type="Proteomes" id="UP000001593"/>
    </source>
</evidence>
<dbReference type="OMA" id="HAFFRES"/>
<protein>
    <recommendedName>
        <fullName evidence="4">Mitochondrial import inner membrane translocase subunit Tim21</fullName>
    </recommendedName>
</protein>
<evidence type="ECO:0000313" key="2">
    <source>
        <dbReference type="EMBL" id="EDO35169.1"/>
    </source>
</evidence>
<dbReference type="Proteomes" id="UP000001593">
    <property type="component" value="Unassembled WGS sequence"/>
</dbReference>
<dbReference type="eggNOG" id="ENOG502T12S">
    <property type="taxonomic scope" value="Eukaryota"/>
</dbReference>
<organism evidence="2 3">
    <name type="scientific">Nematostella vectensis</name>
    <name type="common">Starlet sea anemone</name>
    <dbReference type="NCBI Taxonomy" id="45351"/>
    <lineage>
        <taxon>Eukaryota</taxon>
        <taxon>Metazoa</taxon>
        <taxon>Cnidaria</taxon>
        <taxon>Anthozoa</taxon>
        <taxon>Hexacorallia</taxon>
        <taxon>Actiniaria</taxon>
        <taxon>Edwardsiidae</taxon>
        <taxon>Nematostella</taxon>
    </lineage>
</organism>
<name>A7SM72_NEMVE</name>
<keyword evidence="3" id="KW-1185">Reference proteome</keyword>
<evidence type="ECO:0000256" key="1">
    <source>
        <dbReference type="SAM" id="Phobius"/>
    </source>
</evidence>
<dbReference type="HOGENOM" id="CLU_937813_0_0_1"/>
<dbReference type="InParanoid" id="A7SM72"/>
<keyword evidence="1" id="KW-1133">Transmembrane helix</keyword>